<accession>A0ABX1TQ41</accession>
<dbReference type="RefSeq" id="WP_169249404.1">
    <property type="nucleotide sequence ID" value="NZ_SPMZ01000039.1"/>
</dbReference>
<reference evidence="2 3" key="1">
    <citation type="submission" date="2019-03" db="EMBL/GenBank/DDBJ databases">
        <title>Metabolic reconstructions from genomes of highly enriched 'Candidatus Accumulibacter' and 'Candidatus Competibacter' bioreactor populations.</title>
        <authorList>
            <person name="Annavajhala M.K."/>
            <person name="Welles L."/>
            <person name="Abbas B."/>
            <person name="Sorokin D."/>
            <person name="Park H."/>
            <person name="Van Loosdrecht M."/>
            <person name="Chandran K."/>
        </authorList>
    </citation>
    <scope>NUCLEOTIDE SEQUENCE [LARGE SCALE GENOMIC DNA]</scope>
    <source>
        <strain evidence="2 3">SBR_G</strain>
    </source>
</reference>
<organism evidence="2 3">
    <name type="scientific">Candidatus Competibacter phosphatis</name>
    <dbReference type="NCBI Taxonomy" id="221280"/>
    <lineage>
        <taxon>Bacteria</taxon>
        <taxon>Pseudomonadati</taxon>
        <taxon>Pseudomonadota</taxon>
        <taxon>Gammaproteobacteria</taxon>
        <taxon>Candidatus Competibacteraceae</taxon>
        <taxon>Candidatus Competibacter</taxon>
    </lineage>
</organism>
<dbReference type="Pfam" id="PF11137">
    <property type="entry name" value="DUF2909"/>
    <property type="match status" value="1"/>
</dbReference>
<keyword evidence="3" id="KW-1185">Reference proteome</keyword>
<dbReference type="Proteomes" id="UP000760480">
    <property type="component" value="Unassembled WGS sequence"/>
</dbReference>
<evidence type="ECO:0000313" key="2">
    <source>
        <dbReference type="EMBL" id="NMQ20144.1"/>
    </source>
</evidence>
<dbReference type="NCBIfam" id="NF033233">
    <property type="entry name" value="twin_helix"/>
    <property type="match status" value="1"/>
</dbReference>
<feature type="transmembrane region" description="Helical" evidence="1">
    <location>
        <begin position="39"/>
        <end position="59"/>
    </location>
</feature>
<feature type="transmembrane region" description="Helical" evidence="1">
    <location>
        <begin position="6"/>
        <end position="27"/>
    </location>
</feature>
<proteinExistence type="predicted"/>
<evidence type="ECO:0000313" key="3">
    <source>
        <dbReference type="Proteomes" id="UP000760480"/>
    </source>
</evidence>
<keyword evidence="1 2" id="KW-0812">Transmembrane</keyword>
<dbReference type="InterPro" id="IPR021313">
    <property type="entry name" value="DUF2909"/>
</dbReference>
<evidence type="ECO:0000256" key="1">
    <source>
        <dbReference type="SAM" id="Phobius"/>
    </source>
</evidence>
<comment type="caution">
    <text evidence="2">The sequence shown here is derived from an EMBL/GenBank/DDBJ whole genome shotgun (WGS) entry which is preliminary data.</text>
</comment>
<sequence length="68" mass="7346">MIFKIIVILILLMILASLGSGLVFLIRDGGRRSPRTVKALTVRIVLSIGLFVLLMLAYATGLISPHGL</sequence>
<protein>
    <submittedName>
        <fullName evidence="2">Twin transmembrane helix small protein</fullName>
    </submittedName>
</protein>
<dbReference type="EMBL" id="SPMZ01000039">
    <property type="protein sequence ID" value="NMQ20144.1"/>
    <property type="molecule type" value="Genomic_DNA"/>
</dbReference>
<keyword evidence="1" id="KW-0472">Membrane</keyword>
<keyword evidence="1" id="KW-1133">Transmembrane helix</keyword>
<name>A0ABX1TQ41_9GAMM</name>
<gene>
    <name evidence="2" type="ORF">E4P82_13610</name>
</gene>